<dbReference type="EMBL" id="HBUF01347887">
    <property type="protein sequence ID" value="CAG6711183.1"/>
    <property type="molecule type" value="Transcribed_RNA"/>
</dbReference>
<dbReference type="GO" id="GO:0051082">
    <property type="term" value="F:unfolded protein binding"/>
    <property type="evidence" value="ECO:0007669"/>
    <property type="project" value="TreeGrafter"/>
</dbReference>
<keyword evidence="7" id="KW-0732">Signal</keyword>
<dbReference type="CDD" id="cd06432">
    <property type="entry name" value="GT8_HUGT1_C_like"/>
    <property type="match status" value="1"/>
</dbReference>
<dbReference type="Gene3D" id="3.90.550.10">
    <property type="entry name" value="Spore Coat Polysaccharide Biosynthesis Protein SpsA, Chain A"/>
    <property type="match status" value="1"/>
</dbReference>
<feature type="domain" description="UGGT thioredoxin-like" evidence="13">
    <location>
        <begin position="59"/>
        <end position="190"/>
    </location>
</feature>
<dbReference type="GO" id="GO:0036503">
    <property type="term" value="P:ERAD pathway"/>
    <property type="evidence" value="ECO:0007669"/>
    <property type="project" value="TreeGrafter"/>
</dbReference>
<dbReference type="Pfam" id="PF18403">
    <property type="entry name" value="Thioredoxin_15"/>
    <property type="match status" value="1"/>
</dbReference>
<dbReference type="Pfam" id="PF18401">
    <property type="entry name" value="Thioredoxin_13"/>
    <property type="match status" value="1"/>
</dbReference>
<dbReference type="Pfam" id="PF18402">
    <property type="entry name" value="Thioredoxin_14"/>
    <property type="match status" value="1"/>
</dbReference>
<evidence type="ECO:0000256" key="7">
    <source>
        <dbReference type="ARBA" id="ARBA00022729"/>
    </source>
</evidence>
<dbReference type="AlphaFoldDB" id="A0A8D8XXA4"/>
<keyword evidence="8" id="KW-0256">Endoplasmic reticulum</keyword>
<evidence type="ECO:0000256" key="6">
    <source>
        <dbReference type="ARBA" id="ARBA00022679"/>
    </source>
</evidence>
<dbReference type="PANTHER" id="PTHR11226">
    <property type="entry name" value="UDP-GLUCOSE GLYCOPROTEIN:GLUCOSYLTRANSFERASE"/>
    <property type="match status" value="1"/>
</dbReference>
<evidence type="ECO:0000256" key="5">
    <source>
        <dbReference type="ARBA" id="ARBA00022676"/>
    </source>
</evidence>
<dbReference type="Pfam" id="PF06427">
    <property type="entry name" value="UDP-g_GGTase"/>
    <property type="match status" value="1"/>
</dbReference>
<proteinExistence type="inferred from homology"/>
<evidence type="ECO:0000259" key="13">
    <source>
        <dbReference type="Pfam" id="PF18401"/>
    </source>
</evidence>
<evidence type="ECO:0000256" key="11">
    <source>
        <dbReference type="ARBA" id="ARBA00048456"/>
    </source>
</evidence>
<comment type="pathway">
    <text evidence="3">Protein modification; protein glycosylation.</text>
</comment>
<keyword evidence="9" id="KW-0325">Glycoprotein</keyword>
<comment type="function">
    <text evidence="10">Recognizes glycoproteins with minor folding defects. Reglucosylates single N-glycans near the misfolded part of the protein, thus providing quality control for protein folding in the endoplasmic reticulum. Reglucosylated proteins are recognized by calreticulin for recycling to the endoplasmic reticulum and refolding or degradation.</text>
</comment>
<accession>A0A8D8XXA4</accession>
<dbReference type="InterPro" id="IPR040497">
    <property type="entry name" value="Glyco_transf_24"/>
</dbReference>
<evidence type="ECO:0000256" key="10">
    <source>
        <dbReference type="ARBA" id="ARBA00045874"/>
    </source>
</evidence>
<reference evidence="17" key="1">
    <citation type="submission" date="2021-05" db="EMBL/GenBank/DDBJ databases">
        <authorList>
            <person name="Alioto T."/>
            <person name="Alioto T."/>
            <person name="Gomez Garrido J."/>
        </authorList>
    </citation>
    <scope>NUCLEOTIDE SEQUENCE</scope>
</reference>
<comment type="cofactor">
    <cofactor evidence="1">
        <name>Ca(2+)</name>
        <dbReference type="ChEBI" id="CHEBI:29108"/>
    </cofactor>
</comment>
<dbReference type="PANTHER" id="PTHR11226:SF0">
    <property type="entry name" value="UDP-GLUCOSE:GLYCOPROTEIN GLUCOSYLTRANSFERASE"/>
    <property type="match status" value="1"/>
</dbReference>
<dbReference type="FunFam" id="3.90.550.10:FF:000004">
    <property type="entry name" value="UDP-glucose glycoprotein glucosyltransferase 1"/>
    <property type="match status" value="1"/>
</dbReference>
<feature type="compositionally biased region" description="Basic and acidic residues" evidence="12">
    <location>
        <begin position="1"/>
        <end position="10"/>
    </location>
</feature>
<evidence type="ECO:0000259" key="15">
    <source>
        <dbReference type="Pfam" id="PF18403"/>
    </source>
</evidence>
<dbReference type="GO" id="GO:0018279">
    <property type="term" value="P:protein N-linked glycosylation via asparagine"/>
    <property type="evidence" value="ECO:0007669"/>
    <property type="project" value="TreeGrafter"/>
</dbReference>
<dbReference type="SUPFAM" id="SSF53448">
    <property type="entry name" value="Nucleotide-diphospho-sugar transferases"/>
    <property type="match status" value="1"/>
</dbReference>
<evidence type="ECO:0000256" key="2">
    <source>
        <dbReference type="ARBA" id="ARBA00004319"/>
    </source>
</evidence>
<feature type="domain" description="UGGT thioredoxin-like" evidence="14">
    <location>
        <begin position="200"/>
        <end position="448"/>
    </location>
</feature>
<keyword evidence="5" id="KW-0328">Glycosyltransferase</keyword>
<dbReference type="InterPro" id="IPR009448">
    <property type="entry name" value="UDP-g_GGtrans"/>
</dbReference>
<evidence type="ECO:0000259" key="14">
    <source>
        <dbReference type="Pfam" id="PF18402"/>
    </source>
</evidence>
<evidence type="ECO:0000256" key="4">
    <source>
        <dbReference type="ARBA" id="ARBA00006351"/>
    </source>
</evidence>
<dbReference type="GO" id="GO:0003980">
    <property type="term" value="F:UDP-glucose:glycoprotein glucosyltransferase activity"/>
    <property type="evidence" value="ECO:0007669"/>
    <property type="project" value="InterPro"/>
</dbReference>
<evidence type="ECO:0000256" key="12">
    <source>
        <dbReference type="SAM" id="MobiDB-lite"/>
    </source>
</evidence>
<dbReference type="GO" id="GO:0005788">
    <property type="term" value="C:endoplasmic reticulum lumen"/>
    <property type="evidence" value="ECO:0007669"/>
    <property type="project" value="UniProtKB-SubCell"/>
</dbReference>
<dbReference type="InterPro" id="IPR040692">
    <property type="entry name" value="UGGT_TRXL_3"/>
</dbReference>
<evidence type="ECO:0000256" key="1">
    <source>
        <dbReference type="ARBA" id="ARBA00001913"/>
    </source>
</evidence>
<sequence>MKSTEYKATDDAAVQANNTLDEEEEEDEVEGFNFQRLRELYPDQVPSLVKLKTALLESTNEMAPLKVWQFQDLSQQAAQRILDAPHEDQLRTLVHIAQNFPVQARSLVSVKVSAEFRKELKHNQDQFINSLSLGVSEAALYMNGLYFDVDLIDVGKLLDTVRHELRVMQGLFSIGITDESLQKLLSLDLSPSSKTEYGLDIRDSAVQWINDIEKDGKYTRWSFSLMDLLRPTFPGMLRNIRRNLYSLVIICNPAHSASIPLLKLVESFYVHSAPLRIGLVFNVHPDTGVTGLQDGGVALLNAFNYVQEAKRPHEALAFITEVYAKVKPNQDVSPEDVINTFSKQFSSVNIDEVFGVDTDYNTGRQLVREFIARTGLVRQTPQVLMNGIPLPETSLTAEDFEESILTEIIRQTPKFQKAVYKGELTDNMDVGEYVMTRPNIMPRLNERVLNKDSSSFVDLTLAESDQMLRLVQYRTSEKTSVKPGGTSSTPAASSSSICLITHWIVVDLSSEDSLAHIQSAVDYLRTEPGSRVGFLVNPGDPSTEAQHLAFLAALEAGFDISTSLTLGLEAKPPATIEQLKNTDWSAIGSLYTAHVNYVRSVVRFGPGQVGLITNGRVIGPLQPGEAFTAADFSLLDRLTLSLYTEKIYESLKGSEPKESLGNDMLLKTISILIIRPNTRVRFSLPALETKYSAIKLEPRNSSEPVFDLQVIVDPVSRAAQKIGPILKVLQSVLNTRITIFMNCVEKNSDMPLKSFYRFVLEPEPSFTADGASLSGPVAKFLNMPSEPLLTQNLHVPDNWLVESIATPYDLDNIKLENVDSNVHSEYELEYLLLEGHCFESPTGNPPRGLQMTLGTSQEPVQVDTIVMANLGYFQMKANPGAWVLRLRQGRSDEIYDITHHAGSDTPVNSTDIKILISSFKSHILDVKVTKKPDKVHMDLLSEDGAENAGLWNSITSQLVPLMSTFGGKDETTGESGEDRINIFSVASGHLYERFLRIMMLSVLKHTKTPVKFWFLKNYLSPTFKDFLPRMAKAYKFEYELVQYKWPRWLTQQTEKQRIIWGYKILFLDVLFPLDVKKIIFVDADQVVRADMKELVDYDLGSAPYGYVPFCDSRREMDGFRFWNQGYWRNHLQGRKYHISALYVVDLKRFRKIAAGDRLRGQYQALSQDPNSLSNLDQDLPNNMIHQVPIKSLPQEWLWCETWCDESSKTKAKTIDLCNNPLTKEAKLSAAVRIVQEWKQYDSEIKRLQLSLGEGLESEESGPEQQTIQHTEL</sequence>
<feature type="region of interest" description="Disordered" evidence="12">
    <location>
        <begin position="1253"/>
        <end position="1272"/>
    </location>
</feature>
<dbReference type="InterPro" id="IPR029044">
    <property type="entry name" value="Nucleotide-diphossugar_trans"/>
</dbReference>
<evidence type="ECO:0000256" key="3">
    <source>
        <dbReference type="ARBA" id="ARBA00004922"/>
    </source>
</evidence>
<dbReference type="Pfam" id="PF18404">
    <property type="entry name" value="Glyco_transf_24"/>
    <property type="match status" value="1"/>
</dbReference>
<comment type="similarity">
    <text evidence="4">Belongs to the glycosyltransferase 8 family.</text>
</comment>
<comment type="catalytic activity">
    <reaction evidence="11">
        <text>N(4)-(alpha-D-Man-(1-&gt;2)-alpha-D-Man-(1-&gt;2)-alpha-D-Man-(1-&gt;3)-[alpha-D-Man-(1-&gt;2)-alpha-D-Man-(1-&gt;3)-[alpha-D-Man-(1-&gt;2)-alpha-D-Man-(1-&gt;6)]-alpha-D-Man-(1-&gt;6)]-beta-D-Man-(1-&gt;4)-beta-D-GlcNAc-(1-&gt;4)-beta-D-GlcNAc)-L-asparaginyl-[protein] (N-glucan mannose isomer 9A1,2,3B1,2,3) + UDP-alpha-D-glucose = N(4)-(alpha-D-Glc-(1-&gt;3)-alpha-D-Man-(1-&gt;2)-alpha-D-Man-(1-&gt;2)-alpha-D-Man-(1-&gt;3)-[alpha-D-Man-(1-&gt;2)-alpha-D-Man-(1-&gt;3)-[alpha-D-Man-(1-&gt;2)-alpha-D-Man-(1-&gt;6)]-alpha-D-Man-(1-&gt;6)]-beta-D-Man-(1-&gt;4)-beta-D-GlcNAc-(1-&gt;4)-beta-D-GlcNAc)-L-asparaginyl-[protein] + UDP + H(+)</text>
        <dbReference type="Rhea" id="RHEA:61304"/>
        <dbReference type="Rhea" id="RHEA-COMP:14356"/>
        <dbReference type="Rhea" id="RHEA-COMP:14357"/>
        <dbReference type="ChEBI" id="CHEBI:15378"/>
        <dbReference type="ChEBI" id="CHEBI:58223"/>
        <dbReference type="ChEBI" id="CHEBI:58885"/>
        <dbReference type="ChEBI" id="CHEBI:59080"/>
        <dbReference type="ChEBI" id="CHEBI:139493"/>
    </reaction>
</comment>
<keyword evidence="6 17" id="KW-0808">Transferase</keyword>
<dbReference type="InterPro" id="IPR040525">
    <property type="entry name" value="UGGT_TRXL_4"/>
</dbReference>
<evidence type="ECO:0000313" key="17">
    <source>
        <dbReference type="EMBL" id="CAG6711183.1"/>
    </source>
</evidence>
<evidence type="ECO:0000256" key="9">
    <source>
        <dbReference type="ARBA" id="ARBA00023180"/>
    </source>
</evidence>
<dbReference type="InterPro" id="IPR040694">
    <property type="entry name" value="UGGT_TRXL_2"/>
</dbReference>
<protein>
    <submittedName>
        <fullName evidence="17">UDP-glucose:glycoprotein glucosyltransferase 1</fullName>
    </submittedName>
</protein>
<feature type="domain" description="Glucosyltransferase 24 catalytic" evidence="16">
    <location>
        <begin position="980"/>
        <end position="1247"/>
    </location>
</feature>
<evidence type="ECO:0000259" key="16">
    <source>
        <dbReference type="Pfam" id="PF18404"/>
    </source>
</evidence>
<evidence type="ECO:0000256" key="8">
    <source>
        <dbReference type="ARBA" id="ARBA00022824"/>
    </source>
</evidence>
<comment type="subcellular location">
    <subcellularLocation>
        <location evidence="2">Endoplasmic reticulum lumen</location>
    </subcellularLocation>
</comment>
<name>A0A8D8XXA4_9HEMI</name>
<feature type="region of interest" description="Disordered" evidence="12">
    <location>
        <begin position="1"/>
        <end position="27"/>
    </location>
</feature>
<organism evidence="17">
    <name type="scientific">Cacopsylla melanoneura</name>
    <dbReference type="NCBI Taxonomy" id="428564"/>
    <lineage>
        <taxon>Eukaryota</taxon>
        <taxon>Metazoa</taxon>
        <taxon>Ecdysozoa</taxon>
        <taxon>Arthropoda</taxon>
        <taxon>Hexapoda</taxon>
        <taxon>Insecta</taxon>
        <taxon>Pterygota</taxon>
        <taxon>Neoptera</taxon>
        <taxon>Paraneoptera</taxon>
        <taxon>Hemiptera</taxon>
        <taxon>Sternorrhyncha</taxon>
        <taxon>Psylloidea</taxon>
        <taxon>Psyllidae</taxon>
        <taxon>Psyllinae</taxon>
        <taxon>Cacopsylla</taxon>
    </lineage>
</organism>
<feature type="domain" description="UDP-glucose:glycoprotein glucosyltransferase thioredoxin-like" evidence="15">
    <location>
        <begin position="493"/>
        <end position="671"/>
    </location>
</feature>